<evidence type="ECO:0000313" key="1">
    <source>
        <dbReference type="EMBL" id="EZA61418.1"/>
    </source>
</evidence>
<proteinExistence type="predicted"/>
<gene>
    <name evidence="1" type="ORF">X777_07751</name>
</gene>
<accession>A0A026WZZ4</accession>
<dbReference type="EMBL" id="KK107054">
    <property type="protein sequence ID" value="EZA61418.1"/>
    <property type="molecule type" value="Genomic_DNA"/>
</dbReference>
<keyword evidence="2" id="KW-1185">Reference proteome</keyword>
<protein>
    <submittedName>
        <fullName evidence="1">Uncharacterized protein</fullName>
    </submittedName>
</protein>
<sequence>METRPRSIVDISDIALLPRDLELSGVCVCPSFTVGETDRRFVDSSSSFVHGQACRTVRRFGTQMERDCKYTCAVVQRAQQ</sequence>
<dbReference type="Proteomes" id="UP000053097">
    <property type="component" value="Unassembled WGS sequence"/>
</dbReference>
<dbReference type="AlphaFoldDB" id="A0A026WZZ4"/>
<name>A0A026WZZ4_OOCBI</name>
<evidence type="ECO:0000313" key="2">
    <source>
        <dbReference type="Proteomes" id="UP000053097"/>
    </source>
</evidence>
<organism evidence="1 2">
    <name type="scientific">Ooceraea biroi</name>
    <name type="common">Clonal raider ant</name>
    <name type="synonym">Cerapachys biroi</name>
    <dbReference type="NCBI Taxonomy" id="2015173"/>
    <lineage>
        <taxon>Eukaryota</taxon>
        <taxon>Metazoa</taxon>
        <taxon>Ecdysozoa</taxon>
        <taxon>Arthropoda</taxon>
        <taxon>Hexapoda</taxon>
        <taxon>Insecta</taxon>
        <taxon>Pterygota</taxon>
        <taxon>Neoptera</taxon>
        <taxon>Endopterygota</taxon>
        <taxon>Hymenoptera</taxon>
        <taxon>Apocrita</taxon>
        <taxon>Aculeata</taxon>
        <taxon>Formicoidea</taxon>
        <taxon>Formicidae</taxon>
        <taxon>Dorylinae</taxon>
        <taxon>Ooceraea</taxon>
    </lineage>
</organism>
<reference evidence="1 2" key="1">
    <citation type="journal article" date="2014" name="Curr. Biol.">
        <title>The genome of the clonal raider ant Cerapachys biroi.</title>
        <authorList>
            <person name="Oxley P.R."/>
            <person name="Ji L."/>
            <person name="Fetter-Pruneda I."/>
            <person name="McKenzie S.K."/>
            <person name="Li C."/>
            <person name="Hu H."/>
            <person name="Zhang G."/>
            <person name="Kronauer D.J."/>
        </authorList>
    </citation>
    <scope>NUCLEOTIDE SEQUENCE [LARGE SCALE GENOMIC DNA]</scope>
</reference>